<evidence type="ECO:0000256" key="18">
    <source>
        <dbReference type="ARBA" id="ARBA00023180"/>
    </source>
</evidence>
<comment type="function">
    <text evidence="21">Spike protein S1: attaches the virion to the cell membrane by interacting with host receptor, initiating the infection.</text>
</comment>
<dbReference type="HAMAP" id="MF_04099">
    <property type="entry name" value="BETA_CORONA_SPIKE"/>
    <property type="match status" value="1"/>
</dbReference>
<comment type="PTM">
    <text evidence="21">Specific enzymatic cleavages in vivo yield mature proteins. The precursor is processed into S1 and S2 by host cell furin or another cellular protease to yield the mature S1 and S2 proteins. Additionally, a second cleavage leads to the release of a fusion peptide after viral attachment to host cell receptor.</text>
</comment>
<keyword evidence="17 21" id="KW-1015">Disulfide bond</keyword>
<accession>A0A2Z4EVK1</accession>
<dbReference type="Gene3D" id="1.20.5.790">
    <property type="entry name" value="Single helix bin"/>
    <property type="match status" value="1"/>
</dbReference>
<dbReference type="GO" id="GO:0019064">
    <property type="term" value="P:fusion of virus membrane with host plasma membrane"/>
    <property type="evidence" value="ECO:0007669"/>
    <property type="project" value="UniProtKB-UniRule"/>
</dbReference>
<evidence type="ECO:0000256" key="7">
    <source>
        <dbReference type="ARBA" id="ARBA00022729"/>
    </source>
</evidence>
<keyword evidence="3 21" id="KW-1032">Host cell membrane</keyword>
<dbReference type="InterPro" id="IPR044874">
    <property type="entry name" value="Spike_S2_CoV_HR2"/>
</dbReference>
<feature type="site" description="Cleavage" evidence="21">
    <location>
        <begin position="805"/>
        <end position="806"/>
    </location>
</feature>
<keyword evidence="2 21" id="KW-1170">Fusion of virus membrane with host endosomal membrane</keyword>
<evidence type="ECO:0000256" key="13">
    <source>
        <dbReference type="ARBA" id="ARBA00023026"/>
    </source>
</evidence>
<evidence type="ECO:0000256" key="12">
    <source>
        <dbReference type="ARBA" id="ARBA00022989"/>
    </source>
</evidence>
<feature type="domain" description="Coronavirus spike (S) glycoprotein S2 subunit heptad repeat 1 (HR1) region profile" evidence="25">
    <location>
        <begin position="889"/>
        <end position="994"/>
    </location>
</feature>
<keyword evidence="19 21" id="KW-0449">Lipoprotein</keyword>
<feature type="region of interest" description="Heptad repeat 2" evidence="21">
    <location>
        <begin position="1159"/>
        <end position="1198"/>
    </location>
</feature>
<dbReference type="InterPro" id="IPR032500">
    <property type="entry name" value="bCoV_S1_N"/>
</dbReference>
<dbReference type="Pfam" id="PF16451">
    <property type="entry name" value="bCoV_S1_N"/>
    <property type="match status" value="1"/>
</dbReference>
<keyword evidence="12 21" id="KW-1133">Transmembrane helix</keyword>
<feature type="transmembrane region" description="Helical" evidence="22">
    <location>
        <begin position="1210"/>
        <end position="1231"/>
    </location>
</feature>
<evidence type="ECO:0000313" key="28">
    <source>
        <dbReference type="Proteomes" id="UP000501844"/>
    </source>
</evidence>
<evidence type="ECO:0000256" key="16">
    <source>
        <dbReference type="ARBA" id="ARBA00023139"/>
    </source>
</evidence>
<protein>
    <recommendedName>
        <fullName evidence="21">Spike glycoprotein</fullName>
        <shortName evidence="21">S glycoprotein</shortName>
    </recommendedName>
    <alternativeName>
        <fullName evidence="21">E2</fullName>
    </alternativeName>
    <alternativeName>
        <fullName evidence="21">Peplomer protein</fullName>
    </alternativeName>
    <component>
        <recommendedName>
            <fullName evidence="21">Spike protein S1</fullName>
        </recommendedName>
    </component>
    <component>
        <recommendedName>
            <fullName evidence="21">Spike protein S2</fullName>
        </recommendedName>
    </component>
    <component>
        <recommendedName>
            <fullName evidence="21">Spike protein S2'</fullName>
        </recommendedName>
    </component>
</protein>
<evidence type="ECO:0000256" key="3">
    <source>
        <dbReference type="ARBA" id="ARBA00022511"/>
    </source>
</evidence>
<dbReference type="GO" id="GO:0055036">
    <property type="term" value="C:virion membrane"/>
    <property type="evidence" value="ECO:0007669"/>
    <property type="project" value="UniProtKB-SubCell"/>
</dbReference>
<dbReference type="SMR" id="A0A2Z4EVK1"/>
<feature type="chain" id="PRO_5041757010" description="Spike protein S2" evidence="21">
    <location>
        <begin position="669"/>
        <end position="1269"/>
    </location>
</feature>
<dbReference type="InterPro" id="IPR043614">
    <property type="entry name" value="Spike_S2_CoV_C"/>
</dbReference>
<dbReference type="InterPro" id="IPR043473">
    <property type="entry name" value="S2_sf_CoV"/>
</dbReference>
<evidence type="ECO:0000256" key="1">
    <source>
        <dbReference type="ARBA" id="ARBA00022506"/>
    </source>
</evidence>
<keyword evidence="18 21" id="KW-0325">Glycoprotein</keyword>
<evidence type="ECO:0000256" key="9">
    <source>
        <dbReference type="ARBA" id="ARBA00022844"/>
    </source>
</evidence>
<dbReference type="Pfam" id="PF09408">
    <property type="entry name" value="bCoV_S1_RBD"/>
    <property type="match status" value="1"/>
</dbReference>
<comment type="domain">
    <text evidence="21">Fusion peptide 1 (FP1) and fusion peptide 2 (FP2) function cooperatively and have a membrane-ordering effect on lipid headgroups and shallow hydrophobic regions of target bilayers. They are considered as two domains of an extended, bipartite FP. The membrane-ordering activity is calcium-dependent and also dependent on correct folding, which is maintained by an internal disulfide bond in FP2.</text>
</comment>
<dbReference type="GO" id="GO:0044173">
    <property type="term" value="C:host cell endoplasmic reticulum-Golgi intermediate compartment membrane"/>
    <property type="evidence" value="ECO:0007669"/>
    <property type="project" value="UniProtKB-SubCell"/>
</dbReference>
<keyword evidence="16 21" id="KW-0564">Palmitate</keyword>
<keyword evidence="1 21" id="KW-1168">Fusion of virus membrane with host membrane</keyword>
<dbReference type="Pfam" id="PF19214">
    <property type="entry name" value="CoV_S2_C"/>
    <property type="match status" value="1"/>
</dbReference>
<evidence type="ECO:0000259" key="26">
    <source>
        <dbReference type="PROSITE" id="PS51924"/>
    </source>
</evidence>
<comment type="function">
    <text evidence="21">Spike protein S2': Acts as a viral fusion peptide which is unmasked following S2 cleavage occurring upon virus endocytosis.</text>
</comment>
<dbReference type="SUPFAM" id="SSF143587">
    <property type="entry name" value="SARS receptor-binding domain-like"/>
    <property type="match status" value="1"/>
</dbReference>
<dbReference type="InterPro" id="IPR043607">
    <property type="entry name" value="CoV_S1_C"/>
</dbReference>
<comment type="caution">
    <text evidence="21">Lacks conserved residue(s) required for the propagation of feature annotation.</text>
</comment>
<comment type="PTM">
    <text evidence="21">The cytoplasmic Cys-rich domain is palmitoylated. Spike glycoprotein is digested within host endosomes.</text>
</comment>
<feature type="domain" description="BetaCoV S1-CTD" evidence="23">
    <location>
        <begin position="353"/>
        <end position="525"/>
    </location>
</feature>
<dbReference type="CDD" id="cd22381">
    <property type="entry name" value="bat-HKU9-CoV-like_Spike_SD1-2_S1-S2_S2"/>
    <property type="match status" value="1"/>
</dbReference>
<keyword evidence="13 21" id="KW-0843">Virulence</keyword>
<keyword evidence="14 21" id="KW-0175">Coiled coil</keyword>
<feature type="chain" id="PRO_5041757009" description="Spike protein S2'" evidence="21">
    <location>
        <begin position="806"/>
        <end position="1269"/>
    </location>
</feature>
<feature type="topological domain" description="Cytoplasmic" evidence="21">
    <location>
        <begin position="1231"/>
        <end position="1269"/>
    </location>
</feature>
<dbReference type="GO" id="GO:0019031">
    <property type="term" value="C:viral envelope"/>
    <property type="evidence" value="ECO:0007669"/>
    <property type="project" value="UniProtKB-UniRule"/>
</dbReference>
<dbReference type="EMBL" id="MG693168">
    <property type="protein sequence ID" value="AWV67040.1"/>
    <property type="molecule type" value="Genomic_RNA"/>
</dbReference>
<evidence type="ECO:0000313" key="27">
    <source>
        <dbReference type="EMBL" id="AWV67040.1"/>
    </source>
</evidence>
<evidence type="ECO:0000256" key="21">
    <source>
        <dbReference type="HAMAP-Rule" id="MF_04099"/>
    </source>
</evidence>
<evidence type="ECO:0000256" key="10">
    <source>
        <dbReference type="ARBA" id="ARBA00022870"/>
    </source>
</evidence>
<dbReference type="InterPro" id="IPR036326">
    <property type="entry name" value="Spike_S1_RBD_sf_bCoV"/>
</dbReference>
<name>A0A2Z4EVK1_9BETC</name>
<feature type="coiled-coil region" evidence="21">
    <location>
        <begin position="1171"/>
        <end position="1199"/>
    </location>
</feature>
<organism evidence="27 28">
    <name type="scientific">Eidolon helvum bat coronavirus CMR704-P12</name>
    <dbReference type="NCBI Taxonomy" id="2849735"/>
    <lineage>
        <taxon>Viruses</taxon>
        <taxon>Riboviria</taxon>
        <taxon>Orthornavirae</taxon>
        <taxon>Pisuviricota</taxon>
        <taxon>Pisoniviricetes</taxon>
        <taxon>Nidovirales</taxon>
        <taxon>Cornidovirineae</taxon>
        <taxon>Coronaviridae</taxon>
        <taxon>Orthocoronavirinae</taxon>
        <taxon>Betacoronavirus</taxon>
        <taxon>Nobecovirus</taxon>
        <taxon>Betacoronavirus eidoli</taxon>
    </lineage>
</organism>
<dbReference type="CDD" id="cd21627">
    <property type="entry name" value="batCoV-HKU9-like_Spike_S1_NTD"/>
    <property type="match status" value="1"/>
</dbReference>
<comment type="similarity">
    <text evidence="21">Belongs to the betacoronaviruses spike protein family.</text>
</comment>
<dbReference type="InterPro" id="IPR042578">
    <property type="entry name" value="BETA_CORONA_SPIKE"/>
</dbReference>
<dbReference type="PROSITE" id="PS51922">
    <property type="entry name" value="BCOV_S1_NTD"/>
    <property type="match status" value="1"/>
</dbReference>
<dbReference type="InterPro" id="IPR044873">
    <property type="entry name" value="Spike_S2_CoV_HR1"/>
</dbReference>
<evidence type="ECO:0000256" key="14">
    <source>
        <dbReference type="ARBA" id="ARBA00023054"/>
    </source>
</evidence>
<comment type="function">
    <text evidence="21">Spike protein S2: mediates fusion of the virion and cellular membranes by acting as a class I viral fusion protein. Under the current model, the protein has at least three conformational states: pre-fusion native state, pre-hairpin intermediate state, and post-fusion hairpin state. During viral and target cell membrane fusion, the coiled coil regions (heptad repeats) assume a trimer-of-hairpins structure, positioning the fusion peptide in close proximity to the C-terminal region of the ectodomain. The formation of this structure appears to drive apposition and subsequent fusion of viral and target cell membranes.</text>
</comment>
<reference evidence="27 28" key="1">
    <citation type="journal article" date="2018" name="Virus Evol.">
        <title>Cameroonian fruit bats harbor divergent viruses, including rotavirus H, bastroviruses, and picobirnaviruses using an alternative genetic code.</title>
        <authorList>
            <person name="Yinda C.K."/>
            <person name="Ghogomu S.M."/>
            <person name="Conceicao-Neto N."/>
            <person name="Beller L."/>
            <person name="Deboutte W."/>
            <person name="Vanhulle E."/>
            <person name="Maes P."/>
            <person name="Van Ranst M."/>
            <person name="Matthijnssens J."/>
        </authorList>
    </citation>
    <scope>NUCLEOTIDE SEQUENCE [LARGE SCALE GENOMIC DNA]</scope>
    <source>
        <strain evidence="27">CMR704-P12</strain>
    </source>
</reference>
<keyword evidence="8 21" id="KW-1161">Viral attachment to host cell</keyword>
<dbReference type="InterPro" id="IPR018548">
    <property type="entry name" value="Spike_S1_RBD_bCoV"/>
</dbReference>
<proteinExistence type="inferred from homology"/>
<evidence type="ECO:0000256" key="19">
    <source>
        <dbReference type="ARBA" id="ARBA00023288"/>
    </source>
</evidence>
<sequence length="1269" mass="139701">MVVLLFVMFSLVVADRPNCYLPQYSYTISPATITNTSYFNVNPISIVVPEFSVARTNLVVRQRLQVAAYDFTKIPITPPHRSIFNNTYFRVGDGILVNTHMYHRTNIATNLGSSFYGCQEPFGAAFGNTFVNEPITLVMFYAGNVGSWSSLVTQQQANITIVSCDNATLCANPFFLRWGPGVIRSFTISNAFQCHGNYTFYDTKLVNFTVSTARYNLAFTFADGDIFMYYAALGDSLNLPTAYPLQPYLRIPAGFKPDVVQFFQAITRPNGESAEVACASSTVSWYVSRLYYKELLVGYDSYSSIVNVSFCSSDAESELQCLLGTFAPANGVYSLSNFRSSPTDNVRITNSASSCSVPYSVLSRPPLPFVWKRYAISNCKFDFQALLSHLPTFQLRCFGISPTKLATMCFGTVTLDIMLVNVTHYNNLLNDVPDDFSLYNYQLPRNFYGCLHSYYLPNDTAFSYTVASRIRYPSWVHSITPGGRQPVGPFLDSLQSSSKPCTGSCLGLAVISLSIASANKLVCPVGNDTDIVPDTCVNYNIYGYQGTGVISRSNYTLPSSKVFSLSSSGELTVFAVGSSFYQLSPCAFAPISAAFYKGYTTSLLFNNLPCSNRHRAVVEPVSAYWRRSVADNNTFDTTAGCIFNAYNLTSIVVNQCDLPIGDSYCLQPSLIKGFEATLSLVTYNPLADSLTPITPVYQVSVPTNFTLVASTEYIQTYASKISIDCAKYLCGDSSQCRTVLLQYGTFCNDVNVALTRVFTLLDNSLVDTFSSLKSTAPVQLAYTGDFNFTSLVGCIGTDCDSKSHRSALSDLLFSKVSVADPGFMQSYQQCLDAQWGGNIRDLLCTQTFNGISVLPPIVSPSMQALYTTALVGGIAASGFTFGVSSAAVIPFATQLQFRLNGLGVTTNVLMENQQLIANAFNKALVSIQEGFTATNQALNKIQTVVNNNALQLQVLVQQLGNTFGAISASVNEIFSRLDLLEANAEVDRLISGRMVVLNTYVTQLLIQASELRSQAELAKQKMSECVKSQSLRNDFCGNGTHVLSIPQLAPNGMLFIHYSYQPTKYAQVYTTAGLCFNGTGFVPRDGLFVRENNESQVWYFTKASFYNPVNLSYENTHLLDTCGVNYTTVNNSVLNPIEPPNYNFQEEFDKYFKNQSSQFNITFDSSQFNVSIVNLNEQMAALDSVVKSLNESFIDLKKLGVYTQQPNTPWYAWLGMIAGLVGLALAVFMLCCMTNCCSGFRGICSCKQCQYDDYADVYPAVRVSGKRTV</sequence>
<dbReference type="Gene3D" id="1.20.5.300">
    <property type="match status" value="1"/>
</dbReference>
<feature type="coiled-coil region" evidence="21">
    <location>
        <begin position="942"/>
        <end position="986"/>
    </location>
</feature>
<dbReference type="GO" id="GO:0046813">
    <property type="term" value="P:receptor-mediated virion attachment to host cell"/>
    <property type="evidence" value="ECO:0007669"/>
    <property type="project" value="UniProtKB-UniRule"/>
</dbReference>
<evidence type="ECO:0000256" key="8">
    <source>
        <dbReference type="ARBA" id="ARBA00022804"/>
    </source>
</evidence>
<dbReference type="GO" id="GO:0075509">
    <property type="term" value="P:endocytosis involved in viral entry into host cell"/>
    <property type="evidence" value="ECO:0007669"/>
    <property type="project" value="UniProtKB-UniRule"/>
</dbReference>
<feature type="short sequence motif" description="KxHxx" evidence="21">
    <location>
        <begin position="1260"/>
        <end position="1269"/>
    </location>
</feature>
<keyword evidence="20 21" id="KW-1160">Virus entry into host cell</keyword>
<evidence type="ECO:0000259" key="25">
    <source>
        <dbReference type="PROSITE" id="PS51923"/>
    </source>
</evidence>
<dbReference type="Pfam" id="PF19209">
    <property type="entry name" value="CoV_S1_C"/>
    <property type="match status" value="1"/>
</dbReference>
<keyword evidence="15 21" id="KW-0472">Membrane</keyword>
<dbReference type="InterPro" id="IPR002552">
    <property type="entry name" value="Spike_S2_CoV"/>
</dbReference>
<keyword evidence="6 21" id="KW-0812">Transmembrane</keyword>
<keyword evidence="9 21" id="KW-0946">Virion</keyword>
<feature type="region of interest" description="Fusion peptide 1" evidence="21">
    <location>
        <begin position="806"/>
        <end position="827"/>
    </location>
</feature>
<dbReference type="GO" id="GO:0016020">
    <property type="term" value="C:membrane"/>
    <property type="evidence" value="ECO:0007669"/>
    <property type="project" value="UniProtKB-UniRule"/>
</dbReference>
<evidence type="ECO:0000256" key="11">
    <source>
        <dbReference type="ARBA" id="ARBA00022879"/>
    </source>
</evidence>
<keyword evidence="11 21" id="KW-0261">Viral envelope protein</keyword>
<evidence type="ECO:0000256" key="2">
    <source>
        <dbReference type="ARBA" id="ARBA00022510"/>
    </source>
</evidence>
<dbReference type="InterPro" id="IPR043002">
    <property type="entry name" value="Spike_N_sf"/>
</dbReference>
<evidence type="ECO:0000256" key="4">
    <source>
        <dbReference type="ARBA" id="ARBA00022581"/>
    </source>
</evidence>
<evidence type="ECO:0000256" key="17">
    <source>
        <dbReference type="ARBA" id="ARBA00023157"/>
    </source>
</evidence>
<keyword evidence="28" id="KW-1185">Reference proteome</keyword>
<dbReference type="GO" id="GO:0020002">
    <property type="term" value="C:host cell plasma membrane"/>
    <property type="evidence" value="ECO:0007669"/>
    <property type="project" value="UniProtKB-SubCell"/>
</dbReference>
<evidence type="ECO:0000256" key="15">
    <source>
        <dbReference type="ARBA" id="ARBA00023136"/>
    </source>
</evidence>
<dbReference type="SUPFAM" id="SSF111474">
    <property type="entry name" value="Coronavirus S2 glycoprotein"/>
    <property type="match status" value="2"/>
</dbReference>
<keyword evidence="7 21" id="KW-0732">Signal</keyword>
<dbReference type="PROSITE" id="PS51921">
    <property type="entry name" value="BCOV_S1_CTD"/>
    <property type="match status" value="1"/>
</dbReference>
<keyword evidence="4 21" id="KW-0945">Host-virus interaction</keyword>
<keyword evidence="5 21" id="KW-1162">Viral penetration into host cytoplasm</keyword>
<dbReference type="Gene3D" id="2.60.120.960">
    <property type="entry name" value="Spike glycoprotein, N-terminal domain"/>
    <property type="match status" value="1"/>
</dbReference>
<dbReference type="PROSITE" id="PS51923">
    <property type="entry name" value="COV_S2_HR1"/>
    <property type="match status" value="1"/>
</dbReference>
<evidence type="ECO:0000256" key="20">
    <source>
        <dbReference type="ARBA" id="ARBA00023296"/>
    </source>
</evidence>
<evidence type="ECO:0000256" key="5">
    <source>
        <dbReference type="ARBA" id="ARBA00022595"/>
    </source>
</evidence>
<feature type="domain" description="Coronavirus spike (S) glycoprotein S2 subunit heptad repeat 2 (HR2) region profile" evidence="26">
    <location>
        <begin position="1139"/>
        <end position="1220"/>
    </location>
</feature>
<evidence type="ECO:0000259" key="24">
    <source>
        <dbReference type="PROSITE" id="PS51922"/>
    </source>
</evidence>
<keyword evidence="10 21" id="KW-1043">Host membrane</keyword>
<dbReference type="Gene3D" id="3.30.70.1840">
    <property type="match status" value="1"/>
</dbReference>
<dbReference type="GO" id="GO:0039654">
    <property type="term" value="P:fusion of virus membrane with host endosome membrane"/>
    <property type="evidence" value="ECO:0007669"/>
    <property type="project" value="UniProtKB-UniRule"/>
</dbReference>
<feature type="disulfide bond" evidence="21">
    <location>
        <begin position="397"/>
        <end position="450"/>
    </location>
</feature>
<evidence type="ECO:0000256" key="6">
    <source>
        <dbReference type="ARBA" id="ARBA00022692"/>
    </source>
</evidence>
<dbReference type="Proteomes" id="UP000501844">
    <property type="component" value="Segment"/>
</dbReference>
<feature type="region of interest" description="Heptad repeat 1" evidence="21">
    <location>
        <begin position="913"/>
        <end position="963"/>
    </location>
</feature>
<comment type="subunit">
    <text evidence="21">Homotrimer; each monomer consists of a S1 and a S2 subunit. The resulting peplomers protrude from the virus surface as spikes.</text>
</comment>
<evidence type="ECO:0000259" key="23">
    <source>
        <dbReference type="PROSITE" id="PS51921"/>
    </source>
</evidence>
<dbReference type="Pfam" id="PF01601">
    <property type="entry name" value="CoV_S2"/>
    <property type="match status" value="1"/>
</dbReference>
<dbReference type="PROSITE" id="PS51924">
    <property type="entry name" value="COV_S2_HR2"/>
    <property type="match status" value="1"/>
</dbReference>
<evidence type="ECO:0000256" key="22">
    <source>
        <dbReference type="SAM" id="Phobius"/>
    </source>
</evidence>
<gene>
    <name evidence="21" type="primary">S</name>
</gene>
<comment type="subcellular location">
    <subcellularLocation>
        <location evidence="21">Virion membrane</location>
        <topology evidence="21">Single-pass type I membrane protein</topology>
    </subcellularLocation>
    <subcellularLocation>
        <location evidence="21">Host endoplasmic reticulum-Golgi intermediate compartment membrane</location>
        <topology evidence="21">Single-pass type I membrane protein</topology>
    </subcellularLocation>
    <subcellularLocation>
        <location evidence="21">Host cell membrane</location>
        <topology evidence="21">Single-pass type I membrane protein</topology>
    </subcellularLocation>
    <text evidence="21">Accumulates in the endoplasmic reticulum-Golgi intermediate compartment, where it participates in virus particle assembly. Some S oligomers are transported to the host plasma membrane, where they may mediate cell-cell fusion.</text>
</comment>
<dbReference type="InterPro" id="IPR044338">
    <property type="entry name" value="Spike_S1_N_batCoV-HKU9-like"/>
</dbReference>
<feature type="domain" description="BetaCoV S1-NTD" evidence="24">
    <location>
        <begin position="12"/>
        <end position="323"/>
    </location>
</feature>